<dbReference type="SUPFAM" id="SSF53335">
    <property type="entry name" value="S-adenosyl-L-methionine-dependent methyltransferases"/>
    <property type="match status" value="1"/>
</dbReference>
<dbReference type="Gene3D" id="3.40.50.150">
    <property type="entry name" value="Vaccinia Virus protein VP39"/>
    <property type="match status" value="1"/>
</dbReference>
<dbReference type="GO" id="GO:0032259">
    <property type="term" value="P:methylation"/>
    <property type="evidence" value="ECO:0007669"/>
    <property type="project" value="UniProtKB-KW"/>
</dbReference>
<evidence type="ECO:0000256" key="2">
    <source>
        <dbReference type="ARBA" id="ARBA00022603"/>
    </source>
</evidence>
<dbReference type="PANTHER" id="PTHR18895:SF74">
    <property type="entry name" value="MTRF1L RELEASE FACTOR GLUTAMINE METHYLTRANSFERASE"/>
    <property type="match status" value="1"/>
</dbReference>
<dbReference type="PANTHER" id="PTHR18895">
    <property type="entry name" value="HEMK METHYLTRANSFERASE"/>
    <property type="match status" value="1"/>
</dbReference>
<dbReference type="InterPro" id="IPR029063">
    <property type="entry name" value="SAM-dependent_MTases_sf"/>
</dbReference>
<evidence type="ECO:0000313" key="8">
    <source>
        <dbReference type="EMBL" id="CAB4569858.1"/>
    </source>
</evidence>
<dbReference type="EC" id="2.1.1.297" evidence="1"/>
<keyword evidence="2" id="KW-0489">Methyltransferase</keyword>
<dbReference type="InterPro" id="IPR050320">
    <property type="entry name" value="N5-glutamine_MTase"/>
</dbReference>
<dbReference type="HAMAP" id="MF_02126">
    <property type="entry name" value="RF_methyltr_PrmC"/>
    <property type="match status" value="1"/>
</dbReference>
<keyword evidence="3" id="KW-0808">Transferase</keyword>
<name>A0A6J6E926_9ZZZZ</name>
<dbReference type="CDD" id="cd02440">
    <property type="entry name" value="AdoMet_MTases"/>
    <property type="match status" value="1"/>
</dbReference>
<feature type="domain" description="Release factor glutamine methyltransferase N-terminal" evidence="7">
    <location>
        <begin position="5"/>
        <end position="77"/>
    </location>
</feature>
<dbReference type="Gene3D" id="1.10.8.10">
    <property type="entry name" value="DNA helicase RuvA subunit, C-terminal domain"/>
    <property type="match status" value="1"/>
</dbReference>
<feature type="domain" description="Methyltransferase small" evidence="6">
    <location>
        <begin position="118"/>
        <end position="199"/>
    </location>
</feature>
<sequence length="287" mass="30424">MLVAEALSSLRDRLAVAGVPSPDADAELLLGSLLGLSRGELVVHAQLGKHISAAVSADLERLVQRREAREPLQHIVGRAPFMNFEVEVGPGVFIPRPETESLAERAIALAQSIGVDDRGLSIVDVCSGSGVLAISLARAVPWASVVALDVSPKAIPYLQRNVSRLAPSIAVECVSVTDFGKSQAQSSLDMIVANPPYIPDSEMPNDPEVFAHDPHLALFGGADGLDVVREIVALARHALRPGGALMMEHSNLQGAAVAELLSTDGFRTIHTEQDLLGRDRFTHAIAP</sequence>
<dbReference type="InterPro" id="IPR040758">
    <property type="entry name" value="PrmC_N"/>
</dbReference>
<dbReference type="AlphaFoldDB" id="A0A6J6E926"/>
<gene>
    <name evidence="8" type="ORF">UFOPK1684_00635</name>
</gene>
<keyword evidence="4" id="KW-0949">S-adenosyl-L-methionine</keyword>
<dbReference type="GO" id="GO:0102559">
    <property type="term" value="F:peptide chain release factor N(5)-glutamine methyltransferase activity"/>
    <property type="evidence" value="ECO:0007669"/>
    <property type="project" value="UniProtKB-EC"/>
</dbReference>
<comment type="catalytic activity">
    <reaction evidence="5">
        <text>L-glutaminyl-[peptide chain release factor] + S-adenosyl-L-methionine = N(5)-methyl-L-glutaminyl-[peptide chain release factor] + S-adenosyl-L-homocysteine + H(+)</text>
        <dbReference type="Rhea" id="RHEA:42896"/>
        <dbReference type="Rhea" id="RHEA-COMP:10271"/>
        <dbReference type="Rhea" id="RHEA-COMP:10272"/>
        <dbReference type="ChEBI" id="CHEBI:15378"/>
        <dbReference type="ChEBI" id="CHEBI:30011"/>
        <dbReference type="ChEBI" id="CHEBI:57856"/>
        <dbReference type="ChEBI" id="CHEBI:59789"/>
        <dbReference type="ChEBI" id="CHEBI:61891"/>
        <dbReference type="EC" id="2.1.1.297"/>
    </reaction>
</comment>
<dbReference type="GO" id="GO:0003676">
    <property type="term" value="F:nucleic acid binding"/>
    <property type="evidence" value="ECO:0007669"/>
    <property type="project" value="InterPro"/>
</dbReference>
<organism evidence="8">
    <name type="scientific">freshwater metagenome</name>
    <dbReference type="NCBI Taxonomy" id="449393"/>
    <lineage>
        <taxon>unclassified sequences</taxon>
        <taxon>metagenomes</taxon>
        <taxon>ecological metagenomes</taxon>
    </lineage>
</organism>
<dbReference type="InterPro" id="IPR002052">
    <property type="entry name" value="DNA_methylase_N6_adenine_CS"/>
</dbReference>
<dbReference type="InterPro" id="IPR007848">
    <property type="entry name" value="Small_mtfrase_dom"/>
</dbReference>
<dbReference type="InterPro" id="IPR019874">
    <property type="entry name" value="RF_methyltr_PrmC"/>
</dbReference>
<reference evidence="8" key="1">
    <citation type="submission" date="2020-05" db="EMBL/GenBank/DDBJ databases">
        <authorList>
            <person name="Chiriac C."/>
            <person name="Salcher M."/>
            <person name="Ghai R."/>
            <person name="Kavagutti S V."/>
        </authorList>
    </citation>
    <scope>NUCLEOTIDE SEQUENCE</scope>
</reference>
<dbReference type="NCBIfam" id="TIGR03534">
    <property type="entry name" value="RF_mod_PrmC"/>
    <property type="match status" value="1"/>
</dbReference>
<proteinExistence type="inferred from homology"/>
<evidence type="ECO:0000259" key="7">
    <source>
        <dbReference type="Pfam" id="PF17827"/>
    </source>
</evidence>
<dbReference type="PROSITE" id="PS00092">
    <property type="entry name" value="N6_MTASE"/>
    <property type="match status" value="1"/>
</dbReference>
<dbReference type="EMBL" id="CAEZTM010000022">
    <property type="protein sequence ID" value="CAB4569858.1"/>
    <property type="molecule type" value="Genomic_DNA"/>
</dbReference>
<protein>
    <recommendedName>
        <fullName evidence="1">peptide chain release factor N(5)-glutamine methyltransferase</fullName>
        <ecNumber evidence="1">2.1.1.297</ecNumber>
    </recommendedName>
</protein>
<dbReference type="NCBIfam" id="TIGR00536">
    <property type="entry name" value="hemK_fam"/>
    <property type="match status" value="1"/>
</dbReference>
<evidence type="ECO:0000259" key="6">
    <source>
        <dbReference type="Pfam" id="PF05175"/>
    </source>
</evidence>
<accession>A0A6J6E926</accession>
<dbReference type="Pfam" id="PF17827">
    <property type="entry name" value="PrmC_N"/>
    <property type="match status" value="1"/>
</dbReference>
<evidence type="ECO:0000256" key="4">
    <source>
        <dbReference type="ARBA" id="ARBA00022691"/>
    </source>
</evidence>
<dbReference type="InterPro" id="IPR004556">
    <property type="entry name" value="HemK-like"/>
</dbReference>
<evidence type="ECO:0000256" key="1">
    <source>
        <dbReference type="ARBA" id="ARBA00012771"/>
    </source>
</evidence>
<dbReference type="Pfam" id="PF05175">
    <property type="entry name" value="MTS"/>
    <property type="match status" value="1"/>
</dbReference>
<evidence type="ECO:0000256" key="5">
    <source>
        <dbReference type="ARBA" id="ARBA00048391"/>
    </source>
</evidence>
<evidence type="ECO:0000256" key="3">
    <source>
        <dbReference type="ARBA" id="ARBA00022679"/>
    </source>
</evidence>